<comment type="subcellular location">
    <subcellularLocation>
        <location evidence="1">Cell membrane</location>
        <topology evidence="1">Multi-pass membrane protein</topology>
    </subcellularLocation>
</comment>
<keyword evidence="4" id="KW-1003">Cell membrane</keyword>
<dbReference type="PANTHER" id="PTHR32024">
    <property type="entry name" value="TRK SYSTEM POTASSIUM UPTAKE PROTEIN TRKG-RELATED"/>
    <property type="match status" value="1"/>
</dbReference>
<dbReference type="HOGENOM" id="CLU_030708_3_0_2"/>
<dbReference type="GeneID" id="7171191"/>
<feature type="transmembrane region" description="Helical" evidence="9">
    <location>
        <begin position="231"/>
        <end position="251"/>
    </location>
</feature>
<dbReference type="Pfam" id="PF02386">
    <property type="entry name" value="TrkH"/>
    <property type="match status" value="1"/>
</dbReference>
<keyword evidence="6 9" id="KW-1133">Transmembrane helix</keyword>
<dbReference type="KEGG" id="dka:DKAM_1090"/>
<name>B8D5N5_DESA1</name>
<evidence type="ECO:0000256" key="3">
    <source>
        <dbReference type="ARBA" id="ARBA00022448"/>
    </source>
</evidence>
<evidence type="ECO:0000256" key="5">
    <source>
        <dbReference type="ARBA" id="ARBA00022692"/>
    </source>
</evidence>
<dbReference type="InterPro" id="IPR003445">
    <property type="entry name" value="Cat_transpt"/>
</dbReference>
<keyword evidence="8 9" id="KW-0472">Membrane</keyword>
<feature type="transmembrane region" description="Helical" evidence="9">
    <location>
        <begin position="329"/>
        <end position="351"/>
    </location>
</feature>
<dbReference type="EMBL" id="CP001140">
    <property type="protein sequence ID" value="ACL11416.1"/>
    <property type="molecule type" value="Genomic_DNA"/>
</dbReference>
<feature type="transmembrane region" description="Helical" evidence="9">
    <location>
        <begin position="181"/>
        <end position="200"/>
    </location>
</feature>
<evidence type="ECO:0000313" key="11">
    <source>
        <dbReference type="Proteomes" id="UP000006903"/>
    </source>
</evidence>
<feature type="transmembrane region" description="Helical" evidence="9">
    <location>
        <begin position="69"/>
        <end position="88"/>
    </location>
</feature>
<evidence type="ECO:0000256" key="7">
    <source>
        <dbReference type="ARBA" id="ARBA00023065"/>
    </source>
</evidence>
<evidence type="ECO:0000256" key="6">
    <source>
        <dbReference type="ARBA" id="ARBA00022989"/>
    </source>
</evidence>
<dbReference type="Proteomes" id="UP000006903">
    <property type="component" value="Chromosome"/>
</dbReference>
<dbReference type="GO" id="GO:0005886">
    <property type="term" value="C:plasma membrane"/>
    <property type="evidence" value="ECO:0007669"/>
    <property type="project" value="UniProtKB-SubCell"/>
</dbReference>
<feature type="transmembrane region" description="Helical" evidence="9">
    <location>
        <begin position="39"/>
        <end position="57"/>
    </location>
</feature>
<dbReference type="GO" id="GO:0008324">
    <property type="term" value="F:monoatomic cation transmembrane transporter activity"/>
    <property type="evidence" value="ECO:0007669"/>
    <property type="project" value="InterPro"/>
</dbReference>
<keyword evidence="3" id="KW-0813">Transport</keyword>
<evidence type="ECO:0000313" key="10">
    <source>
        <dbReference type="EMBL" id="ACL11416.1"/>
    </source>
</evidence>
<evidence type="ECO:0000256" key="8">
    <source>
        <dbReference type="ARBA" id="ARBA00023136"/>
    </source>
</evidence>
<feature type="transmembrane region" description="Helical" evidence="9">
    <location>
        <begin position="297"/>
        <end position="317"/>
    </location>
</feature>
<dbReference type="eggNOG" id="arCOG04145">
    <property type="taxonomic scope" value="Archaea"/>
</dbReference>
<feature type="transmembrane region" description="Helical" evidence="9">
    <location>
        <begin position="392"/>
        <end position="414"/>
    </location>
</feature>
<evidence type="ECO:0000256" key="9">
    <source>
        <dbReference type="SAM" id="Phobius"/>
    </source>
</evidence>
<sequence length="484" mass="53373">MKMVSIATGLLSLLLIVGLMILSVPIVDLLSGEPVSMNFLFFSILYISTGFSGVIVLTRFGSVREMGFLEAYIVSTASWLVIPFLAALPLMREINISFIDALFESISGFTGTGFAVLNDIDHLKKSINWWRALMQWSGELGFVVFAMLIIPFFWKFGYTLYGLERPVRVMRTLRSTARRIIEIYMVFTLAGIVLLYYSGVDFYDAVIHTMTAIATGGMSNYSMNYEALYDYAPFSVIPAIFIMVIGGMNFLALSQLLDFRFKDVLRSDEVKYYFISLCILSLLATLVFMLHNEGLTYSILLGFFNTISAMTTTGFNIGNVAGFPNGVKIILVVAMIIGGMTFSTAGGIKVYRLIVLLRKLSSYSTSTLLRERVNLHVVIDGKTLEEEEVSGALLIILLHLITVFLIASVTKIVLPGTDFLDAIFEAASATGCVGLSTGIISSSTPLLVKIALMAGMYLGKTEYLPLIVLTSYLVHRGMIKSFTS</sequence>
<feature type="transmembrane region" description="Helical" evidence="9">
    <location>
        <begin position="140"/>
        <end position="161"/>
    </location>
</feature>
<keyword evidence="5 9" id="KW-0812">Transmembrane</keyword>
<comment type="similarity">
    <text evidence="2">Belongs to the TrkH potassium transport family.</text>
</comment>
<dbReference type="RefSeq" id="WP_012608757.1">
    <property type="nucleotide sequence ID" value="NC_011766.1"/>
</dbReference>
<dbReference type="STRING" id="490899.DKAM_1090"/>
<evidence type="ECO:0000256" key="1">
    <source>
        <dbReference type="ARBA" id="ARBA00004651"/>
    </source>
</evidence>
<dbReference type="GO" id="GO:0030001">
    <property type="term" value="P:metal ion transport"/>
    <property type="evidence" value="ECO:0007669"/>
    <property type="project" value="UniProtKB-ARBA"/>
</dbReference>
<reference evidence="10 11" key="1">
    <citation type="journal article" date="2009" name="J. Bacteriol.">
        <title>Complete genome sequence of the anaerobic, protein-degrading hyperthermophilic crenarchaeon Desulfurococcus kamchatkensis.</title>
        <authorList>
            <person name="Ravin N.V."/>
            <person name="Mardanov A.V."/>
            <person name="Beletsky A.V."/>
            <person name="Kublanov I.V."/>
            <person name="Kolganova T.V."/>
            <person name="Lebedinsky A.V."/>
            <person name="Chernyh N.A."/>
            <person name="Bonch-Osmolovskaya E.A."/>
            <person name="Skryabin K.G."/>
        </authorList>
    </citation>
    <scope>NUCLEOTIDE SEQUENCE [LARGE SCALE GENOMIC DNA]</scope>
    <source>
        <strain evidence="11">DSM 18924 / JCM 16383 / VKM B-2413 / 1221n</strain>
    </source>
</reference>
<feature type="transmembrane region" description="Helical" evidence="9">
    <location>
        <begin position="272"/>
        <end position="291"/>
    </location>
</feature>
<feature type="transmembrane region" description="Helical" evidence="9">
    <location>
        <begin position="454"/>
        <end position="474"/>
    </location>
</feature>
<keyword evidence="7" id="KW-0406">Ion transport</keyword>
<gene>
    <name evidence="10" type="ordered locus">DKAM_1090</name>
</gene>
<organism evidence="10 11">
    <name type="scientific">Desulfurococcus amylolyticus (strain DSM 18924 / JCM 16383 / VKM B-2413 / 1221n)</name>
    <name type="common">Desulfurococcus kamchatkensis</name>
    <dbReference type="NCBI Taxonomy" id="490899"/>
    <lineage>
        <taxon>Archaea</taxon>
        <taxon>Thermoproteota</taxon>
        <taxon>Thermoprotei</taxon>
        <taxon>Desulfurococcales</taxon>
        <taxon>Desulfurococcaceae</taxon>
        <taxon>Desulfurococcus</taxon>
    </lineage>
</organism>
<proteinExistence type="inferred from homology"/>
<dbReference type="AlphaFoldDB" id="B8D5N5"/>
<evidence type="ECO:0000256" key="2">
    <source>
        <dbReference type="ARBA" id="ARBA00009137"/>
    </source>
</evidence>
<evidence type="ECO:0000256" key="4">
    <source>
        <dbReference type="ARBA" id="ARBA00022475"/>
    </source>
</evidence>
<feature type="transmembrane region" description="Helical" evidence="9">
    <location>
        <begin position="426"/>
        <end position="448"/>
    </location>
</feature>
<protein>
    <submittedName>
        <fullName evidence="10">Cation transporter</fullName>
    </submittedName>
</protein>
<accession>B8D5N5</accession>
<dbReference type="PANTHER" id="PTHR32024:SF2">
    <property type="entry name" value="TRK SYSTEM POTASSIUM UPTAKE PROTEIN TRKG-RELATED"/>
    <property type="match status" value="1"/>
</dbReference>